<name>A0A0F9DKV3_9ZZZZ</name>
<accession>A0A0F9DKV3</accession>
<evidence type="ECO:0000313" key="2">
    <source>
        <dbReference type="EMBL" id="KKL62244.1"/>
    </source>
</evidence>
<sequence>VVAFTPWVRDERIITTVHFKRGPREGVDAVAHVQQILEQMFDGGQIEIAGNKFTVTTQSDNGLPERSKVEVFSRADGGLEIVVKREATVHDGPVIQILPISSVLVPTRVTNLQPPSEYNPKGSPYVFILLTYRISQVKALKESGQFNWLTDAGLKKIIDATMASAGVTLAPSKTEDEIERQKDIIEGREHGQPDVREKEDIDHLTANFVMCFDQWDVGGKGVDNTFWVIARDAEVLCEARLLQERWPSVRPYRPFAEAVAIPVSDRYYGISLLELGEGLYDLVKGTFDISFDSGQVANLPFFFYQAQSAFRAETIKLAPGEGYPVPGDPRQVVHFPNIQNRDQSWALNIIGLGFQMFERLMMIGDLQLGRVPTGKASALRTFGTTIALLQQGDVRADQLLLRLFGGIRQIARNFHSMNRYLLPEGKEVRIVGWDGEAAKGYQTISKIEEIDVDMQFDFRPDFLLSNAAVLAQTMQSVMAIVISPLAIQFDVTDQNLIYNLIKDYIKALKLDPKRYTKQPRAELGPAILAEEAIDRFIDGTPVEGMPMEGGQGHLKKLFAFMSDDSFGLLTPPALENFREHLAKIGNIAQQERNAKAAQAFQGQAQQGAVGGGGGVQTTVQEPAAGEGEVVPQ</sequence>
<feature type="region of interest" description="Disordered" evidence="1">
    <location>
        <begin position="606"/>
        <end position="632"/>
    </location>
</feature>
<gene>
    <name evidence="2" type="ORF">LCGC14_2187140</name>
</gene>
<proteinExistence type="predicted"/>
<feature type="non-terminal residue" evidence="2">
    <location>
        <position position="632"/>
    </location>
</feature>
<feature type="non-terminal residue" evidence="2">
    <location>
        <position position="1"/>
    </location>
</feature>
<protein>
    <submittedName>
        <fullName evidence="2">Uncharacterized protein</fullName>
    </submittedName>
</protein>
<comment type="caution">
    <text evidence="2">The sequence shown here is derived from an EMBL/GenBank/DDBJ whole genome shotgun (WGS) entry which is preliminary data.</text>
</comment>
<reference evidence="2" key="1">
    <citation type="journal article" date="2015" name="Nature">
        <title>Complex archaea that bridge the gap between prokaryotes and eukaryotes.</title>
        <authorList>
            <person name="Spang A."/>
            <person name="Saw J.H."/>
            <person name="Jorgensen S.L."/>
            <person name="Zaremba-Niedzwiedzka K."/>
            <person name="Martijn J."/>
            <person name="Lind A.E."/>
            <person name="van Eijk R."/>
            <person name="Schleper C."/>
            <person name="Guy L."/>
            <person name="Ettema T.J."/>
        </authorList>
    </citation>
    <scope>NUCLEOTIDE SEQUENCE</scope>
</reference>
<organism evidence="2">
    <name type="scientific">marine sediment metagenome</name>
    <dbReference type="NCBI Taxonomy" id="412755"/>
    <lineage>
        <taxon>unclassified sequences</taxon>
        <taxon>metagenomes</taxon>
        <taxon>ecological metagenomes</taxon>
    </lineage>
</organism>
<dbReference type="AlphaFoldDB" id="A0A0F9DKV3"/>
<dbReference type="EMBL" id="LAZR01028553">
    <property type="protein sequence ID" value="KKL62244.1"/>
    <property type="molecule type" value="Genomic_DNA"/>
</dbReference>
<evidence type="ECO:0000256" key="1">
    <source>
        <dbReference type="SAM" id="MobiDB-lite"/>
    </source>
</evidence>